<feature type="active site" description="Proton donor" evidence="2">
    <location>
        <position position="41"/>
    </location>
</feature>
<comment type="function">
    <text evidence="2">Hydrolyzes RNA 2',3'-cyclic phosphodiester to an RNA 2'-phosphomonoester.</text>
</comment>
<comment type="catalytic activity">
    <reaction evidence="2">
        <text>a 3'-end 2',3'-cyclophospho-ribonucleotide-RNA + H2O = a 3'-end 2'-phospho-ribonucleotide-RNA + H(+)</text>
        <dbReference type="Rhea" id="RHEA:11828"/>
        <dbReference type="Rhea" id="RHEA-COMP:10464"/>
        <dbReference type="Rhea" id="RHEA-COMP:17353"/>
        <dbReference type="ChEBI" id="CHEBI:15377"/>
        <dbReference type="ChEBI" id="CHEBI:15378"/>
        <dbReference type="ChEBI" id="CHEBI:83064"/>
        <dbReference type="ChEBI" id="CHEBI:173113"/>
        <dbReference type="EC" id="3.1.4.58"/>
    </reaction>
</comment>
<dbReference type="HAMAP" id="MF_01940">
    <property type="entry name" value="RNA_CPDase"/>
    <property type="match status" value="1"/>
</dbReference>
<dbReference type="PANTHER" id="PTHR35561:SF1">
    <property type="entry name" value="RNA 2',3'-CYCLIC PHOSPHODIESTERASE"/>
    <property type="match status" value="1"/>
</dbReference>
<dbReference type="InterPro" id="IPR004175">
    <property type="entry name" value="RNA_CPDase"/>
</dbReference>
<evidence type="ECO:0000256" key="2">
    <source>
        <dbReference type="HAMAP-Rule" id="MF_01940"/>
    </source>
</evidence>
<accession>A0ABT9IGC6</accession>
<evidence type="ECO:0000313" key="4">
    <source>
        <dbReference type="Proteomes" id="UP001233673"/>
    </source>
</evidence>
<protein>
    <recommendedName>
        <fullName evidence="2">RNA 2',3'-cyclic phosphodiesterase</fullName>
        <shortName evidence="2">RNA 2',3'-CPDase</shortName>
        <ecNumber evidence="2">3.1.4.58</ecNumber>
    </recommendedName>
</protein>
<evidence type="ECO:0000313" key="3">
    <source>
        <dbReference type="EMBL" id="MDP5184627.1"/>
    </source>
</evidence>
<sequence length="196" mass="21128">MRRLFFAVDPPDAARRDLDRALGPLRDLPGAPRWGRPERWHLTLLFLGAVPEPLVLGLVATAAPAVAATPPIALRLAGGGRFGSLRRPQVAWAGLEGDVDPLVALAGRLAAVARTLGLPVEDRPFRPHLTLGRWRPGRPADGTLTDRLAGYRGPEWPVREIRLWESRLGAAPAYTVVASWPLGAKDPLHAESGPTP</sequence>
<gene>
    <name evidence="3" type="primary">thpR</name>
    <name evidence="3" type="ORF">QOZ88_18475</name>
</gene>
<dbReference type="EC" id="3.1.4.58" evidence="2"/>
<keyword evidence="1 2" id="KW-0378">Hydrolase</keyword>
<feature type="short sequence motif" description="HXTX 2" evidence="2">
    <location>
        <begin position="128"/>
        <end position="131"/>
    </location>
</feature>
<dbReference type="EMBL" id="JASNFN010000027">
    <property type="protein sequence ID" value="MDP5184627.1"/>
    <property type="molecule type" value="Genomic_DNA"/>
</dbReference>
<proteinExistence type="inferred from homology"/>
<dbReference type="PANTHER" id="PTHR35561">
    <property type="entry name" value="RNA 2',3'-CYCLIC PHOSPHODIESTERASE"/>
    <property type="match status" value="1"/>
</dbReference>
<dbReference type="Gene3D" id="3.90.1140.10">
    <property type="entry name" value="Cyclic phosphodiesterase"/>
    <property type="match status" value="1"/>
</dbReference>
<feature type="short sequence motif" description="HXTX 1" evidence="2">
    <location>
        <begin position="41"/>
        <end position="44"/>
    </location>
</feature>
<organism evidence="3 4">
    <name type="scientific">Blastococcus carthaginiensis</name>
    <dbReference type="NCBI Taxonomy" id="3050034"/>
    <lineage>
        <taxon>Bacteria</taxon>
        <taxon>Bacillati</taxon>
        <taxon>Actinomycetota</taxon>
        <taxon>Actinomycetes</taxon>
        <taxon>Geodermatophilales</taxon>
        <taxon>Geodermatophilaceae</taxon>
        <taxon>Blastococcus</taxon>
    </lineage>
</organism>
<dbReference type="InterPro" id="IPR009097">
    <property type="entry name" value="Cyclic_Pdiesterase"/>
</dbReference>
<comment type="similarity">
    <text evidence="2">Belongs to the 2H phosphoesterase superfamily. ThpR family.</text>
</comment>
<keyword evidence="4" id="KW-1185">Reference proteome</keyword>
<dbReference type="Pfam" id="PF13563">
    <property type="entry name" value="2_5_RNA_ligase2"/>
    <property type="match status" value="1"/>
</dbReference>
<reference evidence="4" key="1">
    <citation type="submission" date="2023-05" db="EMBL/GenBank/DDBJ databases">
        <title>Draft genome of Pseudofrankia sp. BMG5.37.</title>
        <authorList>
            <person name="Gtari M."/>
            <person name="Ghodhbane F."/>
            <person name="Sbissi I."/>
        </authorList>
    </citation>
    <scope>NUCLEOTIDE SEQUENCE [LARGE SCALE GENOMIC DNA]</scope>
    <source>
        <strain evidence="4">BMG 814</strain>
    </source>
</reference>
<evidence type="ECO:0000256" key="1">
    <source>
        <dbReference type="ARBA" id="ARBA00022801"/>
    </source>
</evidence>
<dbReference type="Proteomes" id="UP001233673">
    <property type="component" value="Unassembled WGS sequence"/>
</dbReference>
<dbReference type="SUPFAM" id="SSF55144">
    <property type="entry name" value="LigT-like"/>
    <property type="match status" value="1"/>
</dbReference>
<dbReference type="NCBIfam" id="TIGR02258">
    <property type="entry name" value="2_5_ligase"/>
    <property type="match status" value="1"/>
</dbReference>
<feature type="active site" description="Proton acceptor" evidence="2">
    <location>
        <position position="128"/>
    </location>
</feature>
<comment type="caution">
    <text evidence="3">The sequence shown here is derived from an EMBL/GenBank/DDBJ whole genome shotgun (WGS) entry which is preliminary data.</text>
</comment>
<dbReference type="RefSeq" id="WP_306001185.1">
    <property type="nucleotide sequence ID" value="NZ_JASNFN010000027.1"/>
</dbReference>
<name>A0ABT9IGC6_9ACTN</name>